<dbReference type="AlphaFoldDB" id="A0A255HA41"/>
<evidence type="ECO:0000313" key="2">
    <source>
        <dbReference type="EMBL" id="OYO24427.1"/>
    </source>
</evidence>
<comment type="caution">
    <text evidence="2">The sequence shown here is derived from an EMBL/GenBank/DDBJ whole genome shotgun (WGS) entry which is preliminary data.</text>
</comment>
<feature type="region of interest" description="Disordered" evidence="1">
    <location>
        <begin position="165"/>
        <end position="197"/>
    </location>
</feature>
<evidence type="ECO:0000256" key="1">
    <source>
        <dbReference type="SAM" id="MobiDB-lite"/>
    </source>
</evidence>
<name>A0A255HA41_9ACTN</name>
<dbReference type="RefSeq" id="WP_094362735.1">
    <property type="nucleotide sequence ID" value="NZ_NMVQ01000003.1"/>
</dbReference>
<dbReference type="Proteomes" id="UP000216311">
    <property type="component" value="Unassembled WGS sequence"/>
</dbReference>
<gene>
    <name evidence="2" type="ORF">CGZ93_03275</name>
</gene>
<keyword evidence="3" id="KW-1185">Reference proteome</keyword>
<organism evidence="2 3">
    <name type="scientific">Enemella dayhoffiae</name>
    <dbReference type="NCBI Taxonomy" id="2016507"/>
    <lineage>
        <taxon>Bacteria</taxon>
        <taxon>Bacillati</taxon>
        <taxon>Actinomycetota</taxon>
        <taxon>Actinomycetes</taxon>
        <taxon>Propionibacteriales</taxon>
        <taxon>Propionibacteriaceae</taxon>
        <taxon>Enemella</taxon>
    </lineage>
</organism>
<reference evidence="2 3" key="1">
    <citation type="submission" date="2017-07" db="EMBL/GenBank/DDBJ databases">
        <title>Draft whole genome sequences of clinical Proprionibacteriaceae strains.</title>
        <authorList>
            <person name="Bernier A.-M."/>
            <person name="Bernard K."/>
            <person name="Domingo M.-C."/>
        </authorList>
    </citation>
    <scope>NUCLEOTIDE SEQUENCE [LARGE SCALE GENOMIC DNA]</scope>
    <source>
        <strain evidence="2 3">NML 130396</strain>
    </source>
</reference>
<protein>
    <submittedName>
        <fullName evidence="2">Uncharacterized protein</fullName>
    </submittedName>
</protein>
<accession>A0A255HA41</accession>
<proteinExistence type="predicted"/>
<dbReference type="EMBL" id="NMVQ01000003">
    <property type="protein sequence ID" value="OYO24427.1"/>
    <property type="molecule type" value="Genomic_DNA"/>
</dbReference>
<evidence type="ECO:0000313" key="3">
    <source>
        <dbReference type="Proteomes" id="UP000216311"/>
    </source>
</evidence>
<sequence length="197" mass="21210">MRIYGPADLLTAAGTVRQGLNDSADQVRELIELIPRVIAMVDRAETLLTAAEEALEVTDDLLAGAEQTRLKVDAVATKAGTLVKRSEALVGRTEAMLEPMEKLAPTALPLLQQVVESIDPNEVRAIKGMIDRLPGMLDQIDHIGPDVNRILDAVTDLTAAMQGLPGMGALKRRGERKADESDDSEPGDSDERQFTTG</sequence>
<dbReference type="OrthoDB" id="4774719at2"/>